<dbReference type="EMBL" id="BK029940">
    <property type="protein sequence ID" value="DAD55969.1"/>
    <property type="molecule type" value="Genomic_DNA"/>
</dbReference>
<name>A0A8D9PEV1_9VIRU</name>
<accession>A0A8D9PEV1</accession>
<protein>
    <submittedName>
        <fullName evidence="1">Uncharacterized protein</fullName>
    </submittedName>
</protein>
<evidence type="ECO:0000313" key="1">
    <source>
        <dbReference type="EMBL" id="DAD55969.1"/>
    </source>
</evidence>
<proteinExistence type="predicted"/>
<sequence length="87" mass="10230">MICQVNAYHYEKGNKVVIPLGRVEEKGTDIILNAQYPECFKLIKKYIDNKGFKSYYYNCHVTPEGVYNVDYGSYSDFCEFYKVNDDE</sequence>
<organism evidence="1">
    <name type="scientific">Bacteriophage sp</name>
    <dbReference type="NCBI Taxonomy" id="38018"/>
    <lineage>
        <taxon>Viruses</taxon>
    </lineage>
</organism>
<reference evidence="1" key="1">
    <citation type="journal article" date="2021" name="Proc. Natl. Acad. Sci. U.S.A.">
        <title>A Catalog of Tens of Thousands of Viruses from Human Metagenomes Reveals Hidden Associations with Chronic Diseases.</title>
        <authorList>
            <person name="Tisza M.J."/>
            <person name="Buck C.B."/>
        </authorList>
    </citation>
    <scope>NUCLEOTIDE SEQUENCE</scope>
    <source>
        <strain evidence="1">CtOZu12</strain>
    </source>
</reference>